<feature type="non-terminal residue" evidence="1">
    <location>
        <position position="1"/>
    </location>
</feature>
<gene>
    <name evidence="1" type="ORF">FCALED_LOCUS15060</name>
</gene>
<dbReference type="AlphaFoldDB" id="A0A9N9IG37"/>
<name>A0A9N9IG37_9GLOM</name>
<comment type="caution">
    <text evidence="1">The sequence shown here is derived from an EMBL/GenBank/DDBJ whole genome shotgun (WGS) entry which is preliminary data.</text>
</comment>
<reference evidence="1" key="1">
    <citation type="submission" date="2021-06" db="EMBL/GenBank/DDBJ databases">
        <authorList>
            <person name="Kallberg Y."/>
            <person name="Tangrot J."/>
            <person name="Rosling A."/>
        </authorList>
    </citation>
    <scope>NUCLEOTIDE SEQUENCE</scope>
    <source>
        <strain evidence="1">UK204</strain>
    </source>
</reference>
<dbReference type="EMBL" id="CAJVPQ010012577">
    <property type="protein sequence ID" value="CAG8732238.1"/>
    <property type="molecule type" value="Genomic_DNA"/>
</dbReference>
<evidence type="ECO:0000313" key="2">
    <source>
        <dbReference type="Proteomes" id="UP000789570"/>
    </source>
</evidence>
<keyword evidence="2" id="KW-1185">Reference proteome</keyword>
<dbReference type="Proteomes" id="UP000789570">
    <property type="component" value="Unassembled WGS sequence"/>
</dbReference>
<protein>
    <submittedName>
        <fullName evidence="1">16720_t:CDS:1</fullName>
    </submittedName>
</protein>
<proteinExistence type="predicted"/>
<accession>A0A9N9IG37</accession>
<evidence type="ECO:0000313" key="1">
    <source>
        <dbReference type="EMBL" id="CAG8732238.1"/>
    </source>
</evidence>
<dbReference type="OrthoDB" id="2448548at2759"/>
<sequence>DKDEALDYTIEVEEFAFEYHDYNLHAPKSDQTSSINVRSILIQKLLQFPDVIYSEFMKLISTYHLSDSAGNDILK</sequence>
<organism evidence="1 2">
    <name type="scientific">Funneliformis caledonium</name>
    <dbReference type="NCBI Taxonomy" id="1117310"/>
    <lineage>
        <taxon>Eukaryota</taxon>
        <taxon>Fungi</taxon>
        <taxon>Fungi incertae sedis</taxon>
        <taxon>Mucoromycota</taxon>
        <taxon>Glomeromycotina</taxon>
        <taxon>Glomeromycetes</taxon>
        <taxon>Glomerales</taxon>
        <taxon>Glomeraceae</taxon>
        <taxon>Funneliformis</taxon>
    </lineage>
</organism>